<dbReference type="RefSeq" id="WP_382405904.1">
    <property type="nucleotide sequence ID" value="NZ_JBHSGU010000002.1"/>
</dbReference>
<dbReference type="Pfam" id="PF00072">
    <property type="entry name" value="Response_reg"/>
    <property type="match status" value="1"/>
</dbReference>
<feature type="domain" description="Response regulatory" evidence="2">
    <location>
        <begin position="16"/>
        <end position="135"/>
    </location>
</feature>
<feature type="modified residue" description="4-aspartylphosphate" evidence="1">
    <location>
        <position position="66"/>
    </location>
</feature>
<sequence>MIKLEGYKPPAKSSLRVAIVEDNATARMNLRSHLMSIDNFDIASYSNGKELRNGMRIANFDMVFIDFHLGQAKNGVEWIQQLIDTGAFRPSMGLFFVTSDSLPQTIGQILDLYPDVIVIKPYTIKGLTTNVKHYLHARQQLLPALQYMDAKKNENALAFVNERLSNGVAKRVEADFIKLKGRLLLSDKRYEEATQLYSSVLERSNGVLWAHWGLIKSEFFTGKWQHCKKMLDRLIDESLTKDKAYEWLASVEIGKQNYVLAEQLLDNIKDSELTIQATRLKTLCYKIQGKSEEALCLLEKKVQSNLSVKERLVDYAMELARYHLHLAEHFSEKHADESLSAAKVMLGKASKGIADRQSQMQKDTMLALAYLLDDDKPRAQRIIAESAHTNQFTKANIPTMIDAVRVWFGLGHTEKARALLDECDEQLMTHENHIESLIASDLLITTEKSLGIGKERALAINEKGLAEYQQHKFQSALSYFYRAYNMFPGVPAFSLNLLQCLSDAQQTEYKNVSIDKLVDELGSISLSDKNLKRMDSIRQKLKKIA</sequence>
<dbReference type="InterPro" id="IPR001789">
    <property type="entry name" value="Sig_transdc_resp-reg_receiver"/>
</dbReference>
<keyword evidence="4" id="KW-1185">Reference proteome</keyword>
<evidence type="ECO:0000313" key="4">
    <source>
        <dbReference type="Proteomes" id="UP001595897"/>
    </source>
</evidence>
<dbReference type="SUPFAM" id="SSF48452">
    <property type="entry name" value="TPR-like"/>
    <property type="match status" value="1"/>
</dbReference>
<evidence type="ECO:0000256" key="1">
    <source>
        <dbReference type="PROSITE-ProRule" id="PRU00169"/>
    </source>
</evidence>
<comment type="caution">
    <text evidence="3">The sequence shown here is derived from an EMBL/GenBank/DDBJ whole genome shotgun (WGS) entry which is preliminary data.</text>
</comment>
<evidence type="ECO:0000313" key="3">
    <source>
        <dbReference type="EMBL" id="MFC4699159.1"/>
    </source>
</evidence>
<name>A0ABV9LSK9_9ALTE</name>
<keyword evidence="1" id="KW-0597">Phosphoprotein</keyword>
<dbReference type="Proteomes" id="UP001595897">
    <property type="component" value="Unassembled WGS sequence"/>
</dbReference>
<accession>A0ABV9LSK9</accession>
<dbReference type="EMBL" id="JBHSGU010000002">
    <property type="protein sequence ID" value="MFC4699159.1"/>
    <property type="molecule type" value="Genomic_DNA"/>
</dbReference>
<dbReference type="SMART" id="SM00448">
    <property type="entry name" value="REC"/>
    <property type="match status" value="1"/>
</dbReference>
<gene>
    <name evidence="3" type="ORF">ACFO4O_03190</name>
</gene>
<dbReference type="InterPro" id="IPR019734">
    <property type="entry name" value="TPR_rpt"/>
</dbReference>
<dbReference type="Gene3D" id="3.40.50.2300">
    <property type="match status" value="1"/>
</dbReference>
<dbReference type="InterPro" id="IPR011990">
    <property type="entry name" value="TPR-like_helical_dom_sf"/>
</dbReference>
<dbReference type="InterPro" id="IPR011006">
    <property type="entry name" value="CheY-like_superfamily"/>
</dbReference>
<evidence type="ECO:0000259" key="2">
    <source>
        <dbReference type="PROSITE" id="PS50110"/>
    </source>
</evidence>
<dbReference type="Gene3D" id="1.25.40.10">
    <property type="entry name" value="Tetratricopeptide repeat domain"/>
    <property type="match status" value="1"/>
</dbReference>
<proteinExistence type="predicted"/>
<protein>
    <submittedName>
        <fullName evidence="3">Response regulator</fullName>
    </submittedName>
</protein>
<dbReference type="SMART" id="SM00028">
    <property type="entry name" value="TPR"/>
    <property type="match status" value="2"/>
</dbReference>
<organism evidence="3 4">
    <name type="scientific">Glaciecola siphonariae</name>
    <dbReference type="NCBI Taxonomy" id="521012"/>
    <lineage>
        <taxon>Bacteria</taxon>
        <taxon>Pseudomonadati</taxon>
        <taxon>Pseudomonadota</taxon>
        <taxon>Gammaproteobacteria</taxon>
        <taxon>Alteromonadales</taxon>
        <taxon>Alteromonadaceae</taxon>
        <taxon>Glaciecola</taxon>
    </lineage>
</organism>
<dbReference type="PROSITE" id="PS50110">
    <property type="entry name" value="RESPONSE_REGULATORY"/>
    <property type="match status" value="1"/>
</dbReference>
<dbReference type="SUPFAM" id="SSF52172">
    <property type="entry name" value="CheY-like"/>
    <property type="match status" value="1"/>
</dbReference>
<reference evidence="4" key="1">
    <citation type="journal article" date="2019" name="Int. J. Syst. Evol. Microbiol.">
        <title>The Global Catalogue of Microorganisms (GCM) 10K type strain sequencing project: providing services to taxonomists for standard genome sequencing and annotation.</title>
        <authorList>
            <consortium name="The Broad Institute Genomics Platform"/>
            <consortium name="The Broad Institute Genome Sequencing Center for Infectious Disease"/>
            <person name="Wu L."/>
            <person name="Ma J."/>
        </authorList>
    </citation>
    <scope>NUCLEOTIDE SEQUENCE [LARGE SCALE GENOMIC DNA]</scope>
    <source>
        <strain evidence="4">KACC 12507</strain>
    </source>
</reference>